<protein>
    <recommendedName>
        <fullName evidence="1">RNase H type-1 domain-containing protein</fullName>
    </recommendedName>
</protein>
<dbReference type="InterPro" id="IPR053151">
    <property type="entry name" value="RNase_H-like"/>
</dbReference>
<dbReference type="InterPro" id="IPR002156">
    <property type="entry name" value="RNaseH_domain"/>
</dbReference>
<organism evidence="2 3">
    <name type="scientific">Candidatus Collierbacteria bacterium RIFOXYA2_FULL_46_10</name>
    <dbReference type="NCBI Taxonomy" id="1817726"/>
    <lineage>
        <taxon>Bacteria</taxon>
        <taxon>Candidatus Collieribacteriota</taxon>
    </lineage>
</organism>
<dbReference type="PROSITE" id="PS50879">
    <property type="entry name" value="RNASE_H_1"/>
    <property type="match status" value="1"/>
</dbReference>
<dbReference type="EMBL" id="MFAK01000040">
    <property type="protein sequence ID" value="OGD74122.1"/>
    <property type="molecule type" value="Genomic_DNA"/>
</dbReference>
<evidence type="ECO:0000313" key="3">
    <source>
        <dbReference type="Proteomes" id="UP000176191"/>
    </source>
</evidence>
<accession>A0A1F5F3D8</accession>
<dbReference type="SUPFAM" id="SSF53098">
    <property type="entry name" value="Ribonuclease H-like"/>
    <property type="match status" value="1"/>
</dbReference>
<dbReference type="Proteomes" id="UP000176191">
    <property type="component" value="Unassembled WGS sequence"/>
</dbReference>
<dbReference type="CDD" id="cd09279">
    <property type="entry name" value="RNase_HI_like"/>
    <property type="match status" value="1"/>
</dbReference>
<feature type="domain" description="RNase H type-1" evidence="1">
    <location>
        <begin position="1"/>
        <end position="132"/>
    </location>
</feature>
<gene>
    <name evidence="2" type="ORF">A2228_03070</name>
</gene>
<dbReference type="InterPro" id="IPR012337">
    <property type="entry name" value="RNaseH-like_sf"/>
</dbReference>
<dbReference type="InterPro" id="IPR036397">
    <property type="entry name" value="RNaseH_sf"/>
</dbReference>
<reference evidence="2 3" key="1">
    <citation type="journal article" date="2016" name="Nat. Commun.">
        <title>Thousands of microbial genomes shed light on interconnected biogeochemical processes in an aquifer system.</title>
        <authorList>
            <person name="Anantharaman K."/>
            <person name="Brown C.T."/>
            <person name="Hug L.A."/>
            <person name="Sharon I."/>
            <person name="Castelle C.J."/>
            <person name="Probst A.J."/>
            <person name="Thomas B.C."/>
            <person name="Singh A."/>
            <person name="Wilkins M.J."/>
            <person name="Karaoz U."/>
            <person name="Brodie E.L."/>
            <person name="Williams K.H."/>
            <person name="Hubbard S.S."/>
            <person name="Banfield J.F."/>
        </authorList>
    </citation>
    <scope>NUCLEOTIDE SEQUENCE [LARGE SCALE GENOMIC DNA]</scope>
</reference>
<comment type="caution">
    <text evidence="2">The sequence shown here is derived from an EMBL/GenBank/DDBJ whole genome shotgun (WGS) entry which is preliminary data.</text>
</comment>
<evidence type="ECO:0000259" key="1">
    <source>
        <dbReference type="PROSITE" id="PS50879"/>
    </source>
</evidence>
<name>A0A1F5F3D8_9BACT</name>
<dbReference type="PANTHER" id="PTHR47723">
    <property type="entry name" value="OS05G0353850 PROTEIN"/>
    <property type="match status" value="1"/>
</dbReference>
<proteinExistence type="predicted"/>
<dbReference type="AlphaFoldDB" id="A0A1F5F3D8"/>
<dbReference type="GO" id="GO:0003676">
    <property type="term" value="F:nucleic acid binding"/>
    <property type="evidence" value="ECO:0007669"/>
    <property type="project" value="InterPro"/>
</dbReference>
<evidence type="ECO:0000313" key="2">
    <source>
        <dbReference type="EMBL" id="OGD74122.1"/>
    </source>
</evidence>
<dbReference type="Gene3D" id="3.30.420.10">
    <property type="entry name" value="Ribonuclease H-like superfamily/Ribonuclease H"/>
    <property type="match status" value="1"/>
</dbReference>
<dbReference type="Pfam" id="PF13456">
    <property type="entry name" value="RVT_3"/>
    <property type="match status" value="1"/>
</dbReference>
<dbReference type="GO" id="GO:0004523">
    <property type="term" value="F:RNA-DNA hybrid ribonuclease activity"/>
    <property type="evidence" value="ECO:0007669"/>
    <property type="project" value="InterPro"/>
</dbReference>
<dbReference type="PANTHER" id="PTHR47723:SF24">
    <property type="entry name" value="RNASE H TYPE-1 DOMAIN-CONTAINING PROTEIN"/>
    <property type="match status" value="1"/>
</dbReference>
<sequence length="135" mass="14626">MTQLLLQTDGGSRGNPGPAAYGFVVKDSAGNLLEKCGNYLGLATNNQAEYAGLLAGLHWVIDHYPTSALTIQMDSLLIVNQLKGLFKVKHPDLIPKYQEARGLLSQLSSWSIHHIPRSQNALADSLLNTVLDSQS</sequence>